<dbReference type="GO" id="GO:0003700">
    <property type="term" value="F:DNA-binding transcription factor activity"/>
    <property type="evidence" value="ECO:0007669"/>
    <property type="project" value="InterPro"/>
</dbReference>
<dbReference type="PROSITE" id="PS01124">
    <property type="entry name" value="HTH_ARAC_FAMILY_2"/>
    <property type="match status" value="1"/>
</dbReference>
<dbReference type="PANTHER" id="PTHR46796:SF15">
    <property type="entry name" value="BLL1074 PROTEIN"/>
    <property type="match status" value="1"/>
</dbReference>
<feature type="domain" description="HTH araC/xylS-type" evidence="4">
    <location>
        <begin position="60"/>
        <end position="157"/>
    </location>
</feature>
<dbReference type="EMBL" id="BMMZ01000015">
    <property type="protein sequence ID" value="GGL79970.1"/>
    <property type="molecule type" value="Genomic_DNA"/>
</dbReference>
<keyword evidence="2" id="KW-0238">DNA-binding</keyword>
<keyword evidence="6" id="KW-1185">Reference proteome</keyword>
<keyword evidence="3" id="KW-0804">Transcription</keyword>
<evidence type="ECO:0000313" key="5">
    <source>
        <dbReference type="EMBL" id="GGL79970.1"/>
    </source>
</evidence>
<dbReference type="GO" id="GO:0043565">
    <property type="term" value="F:sequence-specific DNA binding"/>
    <property type="evidence" value="ECO:0007669"/>
    <property type="project" value="InterPro"/>
</dbReference>
<evidence type="ECO:0000256" key="2">
    <source>
        <dbReference type="ARBA" id="ARBA00023125"/>
    </source>
</evidence>
<dbReference type="Proteomes" id="UP000613840">
    <property type="component" value="Unassembled WGS sequence"/>
</dbReference>
<reference evidence="5" key="2">
    <citation type="submission" date="2020-09" db="EMBL/GenBank/DDBJ databases">
        <authorList>
            <person name="Sun Q."/>
            <person name="Zhou Y."/>
        </authorList>
    </citation>
    <scope>NUCLEOTIDE SEQUENCE</scope>
    <source>
        <strain evidence="5">CGMCC 4.7306</strain>
    </source>
</reference>
<dbReference type="AlphaFoldDB" id="A0A917W7J7"/>
<dbReference type="Gene3D" id="1.10.10.60">
    <property type="entry name" value="Homeodomain-like"/>
    <property type="match status" value="1"/>
</dbReference>
<dbReference type="Pfam" id="PF12833">
    <property type="entry name" value="HTH_18"/>
    <property type="match status" value="1"/>
</dbReference>
<organism evidence="5 6">
    <name type="scientific">Microlunatus endophyticus</name>
    <dbReference type="NCBI Taxonomy" id="1716077"/>
    <lineage>
        <taxon>Bacteria</taxon>
        <taxon>Bacillati</taxon>
        <taxon>Actinomycetota</taxon>
        <taxon>Actinomycetes</taxon>
        <taxon>Propionibacteriales</taxon>
        <taxon>Propionibacteriaceae</taxon>
        <taxon>Microlunatus</taxon>
    </lineage>
</organism>
<reference evidence="5" key="1">
    <citation type="journal article" date="2014" name="Int. J. Syst. Evol. Microbiol.">
        <title>Complete genome sequence of Corynebacterium casei LMG S-19264T (=DSM 44701T), isolated from a smear-ripened cheese.</title>
        <authorList>
            <consortium name="US DOE Joint Genome Institute (JGI-PGF)"/>
            <person name="Walter F."/>
            <person name="Albersmeier A."/>
            <person name="Kalinowski J."/>
            <person name="Ruckert C."/>
        </authorList>
    </citation>
    <scope>NUCLEOTIDE SEQUENCE</scope>
    <source>
        <strain evidence="5">CGMCC 4.7306</strain>
    </source>
</reference>
<evidence type="ECO:0000256" key="1">
    <source>
        <dbReference type="ARBA" id="ARBA00023015"/>
    </source>
</evidence>
<comment type="caution">
    <text evidence="5">The sequence shown here is derived from an EMBL/GenBank/DDBJ whole genome shotgun (WGS) entry which is preliminary data.</text>
</comment>
<gene>
    <name evidence="5" type="ORF">GCM10011575_42800</name>
</gene>
<evidence type="ECO:0000313" key="6">
    <source>
        <dbReference type="Proteomes" id="UP000613840"/>
    </source>
</evidence>
<dbReference type="InterPro" id="IPR050204">
    <property type="entry name" value="AraC_XylS_family_regulators"/>
</dbReference>
<dbReference type="SMART" id="SM00342">
    <property type="entry name" value="HTH_ARAC"/>
    <property type="match status" value="1"/>
</dbReference>
<keyword evidence="1" id="KW-0805">Transcription regulation</keyword>
<evidence type="ECO:0000256" key="3">
    <source>
        <dbReference type="ARBA" id="ARBA00023163"/>
    </source>
</evidence>
<dbReference type="PANTHER" id="PTHR46796">
    <property type="entry name" value="HTH-TYPE TRANSCRIPTIONAL ACTIVATOR RHAS-RELATED"/>
    <property type="match status" value="1"/>
</dbReference>
<proteinExistence type="predicted"/>
<dbReference type="InterPro" id="IPR018060">
    <property type="entry name" value="HTH_AraC"/>
</dbReference>
<accession>A0A917W7J7</accession>
<evidence type="ECO:0000259" key="4">
    <source>
        <dbReference type="PROSITE" id="PS01124"/>
    </source>
</evidence>
<sequence length="158" mass="17168">MLHDSATNATDARLPVRLPRGDARLAQMIDQLPAAANTTEALRDIAVRLLARADPDPETVRTADVISELARRDLSVRTMAQTLGWTQRRLHRFCIETFGTSASVLRSLCRFCRAHALPSAGARPAEAGALAGYADQAHLTRHVKRFAATTPGELVKSS</sequence>
<protein>
    <recommendedName>
        <fullName evidence="4">HTH araC/xylS-type domain-containing protein</fullName>
    </recommendedName>
</protein>
<name>A0A917W7J7_9ACTN</name>